<dbReference type="Gene3D" id="2.60.40.1120">
    <property type="entry name" value="Carboxypeptidase-like, regulatory domain"/>
    <property type="match status" value="1"/>
</dbReference>
<evidence type="ECO:0000256" key="4">
    <source>
        <dbReference type="ARBA" id="ARBA00023136"/>
    </source>
</evidence>
<organism evidence="8">
    <name type="scientific">hydrothermal vent metagenome</name>
    <dbReference type="NCBI Taxonomy" id="652676"/>
    <lineage>
        <taxon>unclassified sequences</taxon>
        <taxon>metagenomes</taxon>
        <taxon>ecological metagenomes</taxon>
    </lineage>
</organism>
<comment type="subcellular location">
    <subcellularLocation>
        <location evidence="1">Cell outer membrane</location>
        <topology evidence="1">Multi-pass membrane protein</topology>
    </subcellularLocation>
</comment>
<dbReference type="InterPro" id="IPR036942">
    <property type="entry name" value="Beta-barrel_TonB_sf"/>
</dbReference>
<sequence>MKKKCKNVTSLFLRGNSKILLIMRLTTIFTFLMFFSTMGNTYSQIKKLNLNLSDYAVNDVLSEIEDNSEFIFIYETGTIDPMLKKTINVKDETIDKVLDQLFEGTEVVYKIEGRQVLLYKKGSDLVRNPFFANPMQEQKQEDKIITGKVIDEGGLGLPGASIVIKGTTKGTITDSDGNFTLKIPSDDVILEIRFLGYVTQEIPYKGQSVMNITLEQDLTGIGEVVVTAFGISKEAKSLGYAAQKVKGEEFSEARETNIASSLAGKVAGVQVTNIATGAGGSSRVVIRGNSSIAGNDAPLYVVDGIPIDNQNLDPAQYKGGVDYGDGIADINPDDVESMTVLKGPNAAALYGARAANGVILITTKSGKSRKGLGITINSNVTVDNIATAPTFQDKFATGYWSEFATRGTSIIDGVEYPILNNRAYQSWGPAIEGQLVVDWQDPTKVLKLVAQPSDNVKNFFQNGYTATNTIAFSGGNEKTTMRVSISDLRNEGIIPGSTFNRQSITFRGNTKITDKITIDAKVNYVHHEANNRPNVSASAANVVSPLLNVPRFIDFNRMRNYKDENGNPINFSPKYENPYWTINEIKNEDSRDRIIGFVSLKYDLTDWFSIQARTGTDFYTDERFSRKAKGTRSARTGSVSNYTWHVKENNSDILLLFNKDFSNNLSGTLTLGASNMRASREITGARGVNLRTPGLYHISNAGEIIPRYAKIEREMNSVFAAGQLAYKDYLFVDVTGRNDWSSVLGMNNYSFFYPSVTTSFVFTDAFKIDSNTLTFGKVRLGYAEVGNDSNPYLTSFGYVGLTQTVNGQGQAEIQSRIPNPNLKNELTRSYEFGGDIRLFKNRIGLDFTYYNSSTRNQILPVNISSATGFSNMVINAGEITNNGFELLLDATPVKLKNSLQWDVTFNFAKNKSKVVSLADGIETHEMSRDRWGTIEARAGEDFGNIVGFAYKRNEDGVKLLDAYGRYQRDGSNVKILGNIQPDWIAGLTNRFSFKGFTLSSLIDFKIGGELLSGTKYILAARGTGRFTAENVWQNDKGAWVGIADGVMENDYYVDDGNGNQVLHLAAGEKSDIELARLNLYGRWTRNDIIEEFVLDASYIMLREVNFGYTLPKSILKKTPLASAKISLVGRNLFYIKEHMQGIGITPEAAFSSASGAQGSESYTLPSTRSFGLNINLGF</sequence>
<feature type="domain" description="Secretin/TonB short N-terminal" evidence="7">
    <location>
        <begin position="70"/>
        <end position="121"/>
    </location>
</feature>
<evidence type="ECO:0000256" key="5">
    <source>
        <dbReference type="ARBA" id="ARBA00023237"/>
    </source>
</evidence>
<dbReference type="Pfam" id="PF13715">
    <property type="entry name" value="CarbopepD_reg_2"/>
    <property type="match status" value="1"/>
</dbReference>
<dbReference type="InterPro" id="IPR012910">
    <property type="entry name" value="Plug_dom"/>
</dbReference>
<evidence type="ECO:0000259" key="7">
    <source>
        <dbReference type="SMART" id="SM00965"/>
    </source>
</evidence>
<dbReference type="Gene3D" id="2.170.130.10">
    <property type="entry name" value="TonB-dependent receptor, plug domain"/>
    <property type="match status" value="1"/>
</dbReference>
<dbReference type="PROSITE" id="PS52016">
    <property type="entry name" value="TONB_DEPENDENT_REC_3"/>
    <property type="match status" value="1"/>
</dbReference>
<keyword evidence="4 6" id="KW-0472">Membrane</keyword>
<dbReference type="Gene3D" id="2.40.170.20">
    <property type="entry name" value="TonB-dependent receptor, beta-barrel domain"/>
    <property type="match status" value="1"/>
</dbReference>
<name>A0A3B0U2P2_9ZZZZ</name>
<dbReference type="InterPro" id="IPR008969">
    <property type="entry name" value="CarboxyPept-like_regulatory"/>
</dbReference>
<evidence type="ECO:0000313" key="8">
    <source>
        <dbReference type="EMBL" id="VAW25145.1"/>
    </source>
</evidence>
<proteinExistence type="predicted"/>
<keyword evidence="6" id="KW-1133">Transmembrane helix</keyword>
<dbReference type="SMART" id="SM00965">
    <property type="entry name" value="STN"/>
    <property type="match status" value="1"/>
</dbReference>
<evidence type="ECO:0000256" key="2">
    <source>
        <dbReference type="ARBA" id="ARBA00022448"/>
    </source>
</evidence>
<dbReference type="InterPro" id="IPR023997">
    <property type="entry name" value="TonB-dep_OMP_SusC/RagA_CS"/>
</dbReference>
<dbReference type="GO" id="GO:0009279">
    <property type="term" value="C:cell outer membrane"/>
    <property type="evidence" value="ECO:0007669"/>
    <property type="project" value="UniProtKB-SubCell"/>
</dbReference>
<dbReference type="InterPro" id="IPR037066">
    <property type="entry name" value="Plug_dom_sf"/>
</dbReference>
<dbReference type="InterPro" id="IPR039426">
    <property type="entry name" value="TonB-dep_rcpt-like"/>
</dbReference>
<evidence type="ECO:0000256" key="3">
    <source>
        <dbReference type="ARBA" id="ARBA00022692"/>
    </source>
</evidence>
<dbReference type="EMBL" id="UOEP01000238">
    <property type="protein sequence ID" value="VAW25145.1"/>
    <property type="molecule type" value="Genomic_DNA"/>
</dbReference>
<keyword evidence="2" id="KW-0813">Transport</keyword>
<dbReference type="InterPro" id="IPR011662">
    <property type="entry name" value="Secretin/TonB_short_N"/>
</dbReference>
<dbReference type="NCBIfam" id="TIGR04057">
    <property type="entry name" value="SusC_RagA_signa"/>
    <property type="match status" value="1"/>
</dbReference>
<accession>A0A3B0U2P2</accession>
<gene>
    <name evidence="8" type="ORF">MNBD_BACTEROID01-346</name>
</gene>
<keyword evidence="3 6" id="KW-0812">Transmembrane</keyword>
<dbReference type="InterPro" id="IPR023996">
    <property type="entry name" value="TonB-dep_OMP_SusC/RagA"/>
</dbReference>
<protein>
    <submittedName>
        <fullName evidence="8">Outer membrane TonB-dependent transporter, utilization system for glycans and polysaccharides (PUL), SusC family</fullName>
    </submittedName>
</protein>
<keyword evidence="5" id="KW-0998">Cell outer membrane</keyword>
<dbReference type="Pfam" id="PF07660">
    <property type="entry name" value="STN"/>
    <property type="match status" value="1"/>
</dbReference>
<feature type="transmembrane region" description="Helical" evidence="6">
    <location>
        <begin position="21"/>
        <end position="42"/>
    </location>
</feature>
<dbReference type="SUPFAM" id="SSF56935">
    <property type="entry name" value="Porins"/>
    <property type="match status" value="1"/>
</dbReference>
<dbReference type="AlphaFoldDB" id="A0A3B0U2P2"/>
<dbReference type="Pfam" id="PF07715">
    <property type="entry name" value="Plug"/>
    <property type="match status" value="1"/>
</dbReference>
<evidence type="ECO:0000256" key="6">
    <source>
        <dbReference type="SAM" id="Phobius"/>
    </source>
</evidence>
<evidence type="ECO:0000256" key="1">
    <source>
        <dbReference type="ARBA" id="ARBA00004571"/>
    </source>
</evidence>
<dbReference type="SUPFAM" id="SSF49464">
    <property type="entry name" value="Carboxypeptidase regulatory domain-like"/>
    <property type="match status" value="1"/>
</dbReference>
<reference evidence="8" key="1">
    <citation type="submission" date="2018-06" db="EMBL/GenBank/DDBJ databases">
        <authorList>
            <person name="Zhirakovskaya E."/>
        </authorList>
    </citation>
    <scope>NUCLEOTIDE SEQUENCE</scope>
</reference>
<dbReference type="NCBIfam" id="TIGR04056">
    <property type="entry name" value="OMP_RagA_SusC"/>
    <property type="match status" value="1"/>
</dbReference>